<dbReference type="SUPFAM" id="SSF53098">
    <property type="entry name" value="Ribonuclease H-like"/>
    <property type="match status" value="1"/>
</dbReference>
<evidence type="ECO:0000313" key="2">
    <source>
        <dbReference type="Proteomes" id="UP001162156"/>
    </source>
</evidence>
<organism evidence="1 2">
    <name type="scientific">Rhamnusium bicolor</name>
    <dbReference type="NCBI Taxonomy" id="1586634"/>
    <lineage>
        <taxon>Eukaryota</taxon>
        <taxon>Metazoa</taxon>
        <taxon>Ecdysozoa</taxon>
        <taxon>Arthropoda</taxon>
        <taxon>Hexapoda</taxon>
        <taxon>Insecta</taxon>
        <taxon>Pterygota</taxon>
        <taxon>Neoptera</taxon>
        <taxon>Endopterygota</taxon>
        <taxon>Coleoptera</taxon>
        <taxon>Polyphaga</taxon>
        <taxon>Cucujiformia</taxon>
        <taxon>Chrysomeloidea</taxon>
        <taxon>Cerambycidae</taxon>
        <taxon>Lepturinae</taxon>
        <taxon>Rhagiini</taxon>
        <taxon>Rhamnusium</taxon>
    </lineage>
</organism>
<sequence>MVQVLHSLMVSTRIVGHYLQLPHYTAELYAIWQAVRYTEMNNSNITLICSDSLGALQSLADIFIVDPLLKSILAHIHRLDTQGKKVCFVWIPSHVGIRGNELADGAGINAQGDIPIRNADVKVHLKQNILNLWQKEWNGVDIKLEEIKPEVCK</sequence>
<comment type="caution">
    <text evidence="1">The sequence shown here is derived from an EMBL/GenBank/DDBJ whole genome shotgun (WGS) entry which is preliminary data.</text>
</comment>
<evidence type="ECO:0000313" key="1">
    <source>
        <dbReference type="EMBL" id="KAJ8944875.1"/>
    </source>
</evidence>
<accession>A0AAV8Y0J7</accession>
<protein>
    <recommendedName>
        <fullName evidence="3">RNase H type-1 domain-containing protein</fullName>
    </recommendedName>
</protein>
<dbReference type="Proteomes" id="UP001162156">
    <property type="component" value="Unassembled WGS sequence"/>
</dbReference>
<proteinExistence type="predicted"/>
<dbReference type="Gene3D" id="3.30.420.10">
    <property type="entry name" value="Ribonuclease H-like superfamily/Ribonuclease H"/>
    <property type="match status" value="1"/>
</dbReference>
<dbReference type="GO" id="GO:0003676">
    <property type="term" value="F:nucleic acid binding"/>
    <property type="evidence" value="ECO:0007669"/>
    <property type="project" value="InterPro"/>
</dbReference>
<name>A0AAV8Y0J7_9CUCU</name>
<dbReference type="EMBL" id="JANEYF010002562">
    <property type="protein sequence ID" value="KAJ8944875.1"/>
    <property type="molecule type" value="Genomic_DNA"/>
</dbReference>
<reference evidence="1" key="1">
    <citation type="journal article" date="2023" name="Insect Mol. Biol.">
        <title>Genome sequencing provides insights into the evolution of gene families encoding plant cell wall-degrading enzymes in longhorned beetles.</title>
        <authorList>
            <person name="Shin N.R."/>
            <person name="Okamura Y."/>
            <person name="Kirsch R."/>
            <person name="Pauchet Y."/>
        </authorList>
    </citation>
    <scope>NUCLEOTIDE SEQUENCE</scope>
    <source>
        <strain evidence="1">RBIC_L_NR</strain>
    </source>
</reference>
<dbReference type="InterPro" id="IPR012337">
    <property type="entry name" value="RNaseH-like_sf"/>
</dbReference>
<gene>
    <name evidence="1" type="ORF">NQ314_009365</name>
</gene>
<dbReference type="AlphaFoldDB" id="A0AAV8Y0J7"/>
<keyword evidence="2" id="KW-1185">Reference proteome</keyword>
<evidence type="ECO:0008006" key="3">
    <source>
        <dbReference type="Google" id="ProtNLM"/>
    </source>
</evidence>
<dbReference type="InterPro" id="IPR036397">
    <property type="entry name" value="RNaseH_sf"/>
</dbReference>
<dbReference type="CDD" id="cd09276">
    <property type="entry name" value="Rnase_HI_RT_non_LTR"/>
    <property type="match status" value="1"/>
</dbReference>